<dbReference type="SUPFAM" id="SSF55874">
    <property type="entry name" value="ATPase domain of HSP90 chaperone/DNA topoisomerase II/histidine kinase"/>
    <property type="match status" value="1"/>
</dbReference>
<dbReference type="InterPro" id="IPR003594">
    <property type="entry name" value="HATPase_dom"/>
</dbReference>
<dbReference type="InterPro" id="IPR050428">
    <property type="entry name" value="TCS_sensor_his_kinase"/>
</dbReference>
<dbReference type="PRINTS" id="PR00344">
    <property type="entry name" value="BCTRLSENSOR"/>
</dbReference>
<evidence type="ECO:0000256" key="5">
    <source>
        <dbReference type="ARBA" id="ARBA00022679"/>
    </source>
</evidence>
<feature type="region of interest" description="Disordered" evidence="11">
    <location>
        <begin position="61"/>
        <end position="82"/>
    </location>
</feature>
<dbReference type="SMART" id="SM00387">
    <property type="entry name" value="HATPase_c"/>
    <property type="match status" value="1"/>
</dbReference>
<name>A0A6G4XNY7_9ACTN</name>
<evidence type="ECO:0000259" key="13">
    <source>
        <dbReference type="PROSITE" id="PS50885"/>
    </source>
</evidence>
<sequence length="422" mass="45308">MKAPRRLARISLRTRLTLVFGLLFLLAGLVLLGTTYGLFQQQLRSGGTKFVSMLGKDIREAEDAEDKERRTPDEAEGPRDQKRYAITPEGDILTGATADRWIKAQQARVDDAASTSLLTQGGIALLVVGGAAAGFGWLVAGRVLAPLHRVTDTARRIAAAPAADRGLHERIALTGRVDEVKELADTFDTMVERLDRSFDGQRRFVANASHELRTPLTLGRALVEVAMHRRTASEDVKQLGENLLEINSRHERLISGLLLLADSENAVTERHPVDLADMAAHVVAQVADQARAAGVTVRSTAAEAPTAGDALLLERLVHNLVENAVRHNAAPDGWVEITTGVRTDGRAELRIANSGPVVPPYEIPRLFEPFRRLGAERVASAKGAGLGLSIVRSIAGAHDGEVRAEPRTEGGLVVTVVLPGGG</sequence>
<dbReference type="CDD" id="cd00082">
    <property type="entry name" value="HisKA"/>
    <property type="match status" value="1"/>
</dbReference>
<comment type="caution">
    <text evidence="14">The sequence shown here is derived from an EMBL/GenBank/DDBJ whole genome shotgun (WGS) entry which is preliminary data.</text>
</comment>
<dbReference type="SMART" id="SM00304">
    <property type="entry name" value="HAMP"/>
    <property type="match status" value="1"/>
</dbReference>
<evidence type="ECO:0000256" key="6">
    <source>
        <dbReference type="ARBA" id="ARBA00022692"/>
    </source>
</evidence>
<dbReference type="InterPro" id="IPR004358">
    <property type="entry name" value="Sig_transdc_His_kin-like_C"/>
</dbReference>
<dbReference type="GO" id="GO:0005886">
    <property type="term" value="C:plasma membrane"/>
    <property type="evidence" value="ECO:0007669"/>
    <property type="project" value="UniProtKB-SubCell"/>
</dbReference>
<keyword evidence="10" id="KW-0472">Membrane</keyword>
<protein>
    <recommendedName>
        <fullName evidence="3">histidine kinase</fullName>
        <ecNumber evidence="3">2.7.13.3</ecNumber>
    </recommendedName>
</protein>
<keyword evidence="7 14" id="KW-0418">Kinase</keyword>
<dbReference type="PROSITE" id="PS50885">
    <property type="entry name" value="HAMP"/>
    <property type="match status" value="1"/>
</dbReference>
<evidence type="ECO:0000256" key="3">
    <source>
        <dbReference type="ARBA" id="ARBA00012438"/>
    </source>
</evidence>
<dbReference type="InterPro" id="IPR036890">
    <property type="entry name" value="HATPase_C_sf"/>
</dbReference>
<dbReference type="InterPro" id="IPR005467">
    <property type="entry name" value="His_kinase_dom"/>
</dbReference>
<keyword evidence="9" id="KW-0902">Two-component regulatory system</keyword>
<dbReference type="Pfam" id="PF00672">
    <property type="entry name" value="HAMP"/>
    <property type="match status" value="1"/>
</dbReference>
<dbReference type="EMBL" id="JAAKZW010000142">
    <property type="protein sequence ID" value="NGO79299.1"/>
    <property type="molecule type" value="Genomic_DNA"/>
</dbReference>
<feature type="domain" description="Histidine kinase" evidence="12">
    <location>
        <begin position="207"/>
        <end position="422"/>
    </location>
</feature>
<evidence type="ECO:0000256" key="8">
    <source>
        <dbReference type="ARBA" id="ARBA00022989"/>
    </source>
</evidence>
<dbReference type="SUPFAM" id="SSF158472">
    <property type="entry name" value="HAMP domain-like"/>
    <property type="match status" value="1"/>
</dbReference>
<dbReference type="RefSeq" id="WP_165334745.1">
    <property type="nucleotide sequence ID" value="NZ_JAAKZW010000142.1"/>
</dbReference>
<evidence type="ECO:0000313" key="14">
    <source>
        <dbReference type="EMBL" id="NGO79299.1"/>
    </source>
</evidence>
<dbReference type="PANTHER" id="PTHR45436">
    <property type="entry name" value="SENSOR HISTIDINE KINASE YKOH"/>
    <property type="match status" value="1"/>
</dbReference>
<evidence type="ECO:0000256" key="4">
    <source>
        <dbReference type="ARBA" id="ARBA00022553"/>
    </source>
</evidence>
<dbReference type="Gene3D" id="3.30.565.10">
    <property type="entry name" value="Histidine kinase-like ATPase, C-terminal domain"/>
    <property type="match status" value="1"/>
</dbReference>
<gene>
    <name evidence="14" type="ORF">G6045_27130</name>
</gene>
<dbReference type="Gene3D" id="1.10.287.130">
    <property type="match status" value="1"/>
</dbReference>
<dbReference type="EC" id="2.7.13.3" evidence="3"/>
<keyword evidence="4" id="KW-0597">Phosphoprotein</keyword>
<dbReference type="PANTHER" id="PTHR45436:SF5">
    <property type="entry name" value="SENSOR HISTIDINE KINASE TRCS"/>
    <property type="match status" value="1"/>
</dbReference>
<dbReference type="Pfam" id="PF02518">
    <property type="entry name" value="HATPase_c"/>
    <property type="match status" value="1"/>
</dbReference>
<dbReference type="GO" id="GO:0000155">
    <property type="term" value="F:phosphorelay sensor kinase activity"/>
    <property type="evidence" value="ECO:0007669"/>
    <property type="project" value="InterPro"/>
</dbReference>
<dbReference type="AlphaFoldDB" id="A0A6G4XNY7"/>
<keyword evidence="6" id="KW-0812">Transmembrane</keyword>
<dbReference type="PROSITE" id="PS50109">
    <property type="entry name" value="HIS_KIN"/>
    <property type="match status" value="1"/>
</dbReference>
<accession>A0A6G4XNY7</accession>
<keyword evidence="15" id="KW-1185">Reference proteome</keyword>
<evidence type="ECO:0000256" key="7">
    <source>
        <dbReference type="ARBA" id="ARBA00022777"/>
    </source>
</evidence>
<keyword evidence="8" id="KW-1133">Transmembrane helix</keyword>
<comment type="catalytic activity">
    <reaction evidence="1">
        <text>ATP + protein L-histidine = ADP + protein N-phospho-L-histidine.</text>
        <dbReference type="EC" id="2.7.13.3"/>
    </reaction>
</comment>
<dbReference type="SUPFAM" id="SSF47384">
    <property type="entry name" value="Homodimeric domain of signal transducing histidine kinase"/>
    <property type="match status" value="1"/>
</dbReference>
<keyword evidence="5" id="KW-0808">Transferase</keyword>
<feature type="domain" description="HAMP" evidence="13">
    <location>
        <begin position="141"/>
        <end position="199"/>
    </location>
</feature>
<proteinExistence type="predicted"/>
<evidence type="ECO:0000256" key="2">
    <source>
        <dbReference type="ARBA" id="ARBA00004236"/>
    </source>
</evidence>
<dbReference type="Gene3D" id="6.10.340.10">
    <property type="match status" value="1"/>
</dbReference>
<evidence type="ECO:0000256" key="9">
    <source>
        <dbReference type="ARBA" id="ARBA00023012"/>
    </source>
</evidence>
<comment type="subcellular location">
    <subcellularLocation>
        <location evidence="2">Cell membrane</location>
    </subcellularLocation>
</comment>
<evidence type="ECO:0000259" key="12">
    <source>
        <dbReference type="PROSITE" id="PS50109"/>
    </source>
</evidence>
<evidence type="ECO:0000256" key="10">
    <source>
        <dbReference type="ARBA" id="ARBA00023136"/>
    </source>
</evidence>
<dbReference type="SMART" id="SM00388">
    <property type="entry name" value="HisKA"/>
    <property type="match status" value="1"/>
</dbReference>
<dbReference type="InterPro" id="IPR036097">
    <property type="entry name" value="HisK_dim/P_sf"/>
</dbReference>
<reference evidence="14 15" key="1">
    <citation type="submission" date="2020-02" db="EMBL/GenBank/DDBJ databases">
        <title>Whole-genome analyses of novel actinobacteria.</title>
        <authorList>
            <person name="Sahin N."/>
            <person name="Tokatli A."/>
        </authorList>
    </citation>
    <scope>NUCLEOTIDE SEQUENCE [LARGE SCALE GENOMIC DNA]</scope>
    <source>
        <strain evidence="14 15">YC504</strain>
    </source>
</reference>
<dbReference type="InterPro" id="IPR003661">
    <property type="entry name" value="HisK_dim/P_dom"/>
</dbReference>
<evidence type="ECO:0000256" key="1">
    <source>
        <dbReference type="ARBA" id="ARBA00000085"/>
    </source>
</evidence>
<organism evidence="14 15">
    <name type="scientific">Streptomyces mesophilus</name>
    <dbReference type="NCBI Taxonomy" id="1775132"/>
    <lineage>
        <taxon>Bacteria</taxon>
        <taxon>Bacillati</taxon>
        <taxon>Actinomycetota</taxon>
        <taxon>Actinomycetes</taxon>
        <taxon>Kitasatosporales</taxon>
        <taxon>Streptomycetaceae</taxon>
        <taxon>Streptomyces</taxon>
    </lineage>
</organism>
<dbReference type="Proteomes" id="UP000481109">
    <property type="component" value="Unassembled WGS sequence"/>
</dbReference>
<dbReference type="InterPro" id="IPR003660">
    <property type="entry name" value="HAMP_dom"/>
</dbReference>
<dbReference type="Pfam" id="PF00512">
    <property type="entry name" value="HisKA"/>
    <property type="match status" value="1"/>
</dbReference>
<dbReference type="CDD" id="cd06225">
    <property type="entry name" value="HAMP"/>
    <property type="match status" value="1"/>
</dbReference>
<evidence type="ECO:0000256" key="11">
    <source>
        <dbReference type="SAM" id="MobiDB-lite"/>
    </source>
</evidence>
<evidence type="ECO:0000313" key="15">
    <source>
        <dbReference type="Proteomes" id="UP000481109"/>
    </source>
</evidence>